<accession>A0ABU6TG95</accession>
<comment type="caution">
    <text evidence="1">The sequence shown here is derived from an EMBL/GenBank/DDBJ whole genome shotgun (WGS) entry which is preliminary data.</text>
</comment>
<evidence type="ECO:0000313" key="1">
    <source>
        <dbReference type="EMBL" id="MED6147759.1"/>
    </source>
</evidence>
<evidence type="ECO:0000313" key="2">
    <source>
        <dbReference type="Proteomes" id="UP001341840"/>
    </source>
</evidence>
<sequence>MGPCKCVITFETVELRDKTLGVQFMLEHFIEVRPYQGFKWCLSRRHCENPNGLLSVGAHSTWINVKCGEFEFDVYIKEFGGEVLSSQVHPDEVPKPFDGCSCGCSSENVKATANNLAEVEDTQMVFGGNRVDVGMEVAIEEVSKEKEINANLKIVPCNMRDDDVGVIKK</sequence>
<reference evidence="1 2" key="1">
    <citation type="journal article" date="2023" name="Plants (Basel)">
        <title>Bridging the Gap: Combining Genomics and Transcriptomics Approaches to Understand Stylosanthes scabra, an Orphan Legume from the Brazilian Caatinga.</title>
        <authorList>
            <person name="Ferreira-Neto J.R.C."/>
            <person name="da Silva M.D."/>
            <person name="Binneck E."/>
            <person name="de Melo N.F."/>
            <person name="da Silva R.H."/>
            <person name="de Melo A.L.T.M."/>
            <person name="Pandolfi V."/>
            <person name="Bustamante F.O."/>
            <person name="Brasileiro-Vidal A.C."/>
            <person name="Benko-Iseppon A.M."/>
        </authorList>
    </citation>
    <scope>NUCLEOTIDE SEQUENCE [LARGE SCALE GENOMIC DNA]</scope>
    <source>
        <tissue evidence="1">Leaves</tissue>
    </source>
</reference>
<protein>
    <submittedName>
        <fullName evidence="1">Uncharacterized protein</fullName>
    </submittedName>
</protein>
<dbReference type="EMBL" id="JASCZI010090915">
    <property type="protein sequence ID" value="MED6147759.1"/>
    <property type="molecule type" value="Genomic_DNA"/>
</dbReference>
<name>A0ABU6TG95_9FABA</name>
<keyword evidence="2" id="KW-1185">Reference proteome</keyword>
<dbReference type="Proteomes" id="UP001341840">
    <property type="component" value="Unassembled WGS sequence"/>
</dbReference>
<organism evidence="1 2">
    <name type="scientific">Stylosanthes scabra</name>
    <dbReference type="NCBI Taxonomy" id="79078"/>
    <lineage>
        <taxon>Eukaryota</taxon>
        <taxon>Viridiplantae</taxon>
        <taxon>Streptophyta</taxon>
        <taxon>Embryophyta</taxon>
        <taxon>Tracheophyta</taxon>
        <taxon>Spermatophyta</taxon>
        <taxon>Magnoliopsida</taxon>
        <taxon>eudicotyledons</taxon>
        <taxon>Gunneridae</taxon>
        <taxon>Pentapetalae</taxon>
        <taxon>rosids</taxon>
        <taxon>fabids</taxon>
        <taxon>Fabales</taxon>
        <taxon>Fabaceae</taxon>
        <taxon>Papilionoideae</taxon>
        <taxon>50 kb inversion clade</taxon>
        <taxon>dalbergioids sensu lato</taxon>
        <taxon>Dalbergieae</taxon>
        <taxon>Pterocarpus clade</taxon>
        <taxon>Stylosanthes</taxon>
    </lineage>
</organism>
<proteinExistence type="predicted"/>
<gene>
    <name evidence="1" type="ORF">PIB30_046745</name>
</gene>